<dbReference type="InterPro" id="IPR036271">
    <property type="entry name" value="Tet_transcr_reg_TetR-rel_C_sf"/>
</dbReference>
<sequence>MRGNTADTVLSMTRAGGGRSPGSRRDPGRRRALLEAADRVIQREGPEASMAAIAAEAGISKPILYRHFGDKSGLYQALAERHTRKLIDGIREEFSRDEPIRARTRSTIDTYLATISKNLNLYRFLMHRASAEDTATHSAMSTMIRDAGRELAEVMIAEGAITDRTRASVWGHAIVGMVQTAGDWWLDHDEVPRESVVDGLVDLVLGGLPAAASGARGSRPADRPADPPSDPPSESPTDPPSDPSSGQPSD</sequence>
<dbReference type="GO" id="GO:0003700">
    <property type="term" value="F:DNA-binding transcription factor activity"/>
    <property type="evidence" value="ECO:0007669"/>
    <property type="project" value="TreeGrafter"/>
</dbReference>
<dbReference type="PROSITE" id="PS50977">
    <property type="entry name" value="HTH_TETR_2"/>
    <property type="match status" value="1"/>
</dbReference>
<dbReference type="PANTHER" id="PTHR30055">
    <property type="entry name" value="HTH-TYPE TRANSCRIPTIONAL REGULATOR RUTR"/>
    <property type="match status" value="1"/>
</dbReference>
<evidence type="ECO:0000313" key="6">
    <source>
        <dbReference type="Proteomes" id="UP000274601"/>
    </source>
</evidence>
<evidence type="ECO:0000259" key="4">
    <source>
        <dbReference type="PROSITE" id="PS50977"/>
    </source>
</evidence>
<dbReference type="SUPFAM" id="SSF46689">
    <property type="entry name" value="Homeodomain-like"/>
    <property type="match status" value="1"/>
</dbReference>
<protein>
    <submittedName>
        <fullName evidence="5">TetR family transcriptional regulator</fullName>
    </submittedName>
</protein>
<dbReference type="Pfam" id="PF00440">
    <property type="entry name" value="TetR_N"/>
    <property type="match status" value="1"/>
</dbReference>
<feature type="compositionally biased region" description="Pro residues" evidence="3">
    <location>
        <begin position="226"/>
        <end position="242"/>
    </location>
</feature>
<dbReference type="InterPro" id="IPR050109">
    <property type="entry name" value="HTH-type_TetR-like_transc_reg"/>
</dbReference>
<keyword evidence="1 2" id="KW-0238">DNA-binding</keyword>
<feature type="DNA-binding region" description="H-T-H motif" evidence="2">
    <location>
        <begin position="49"/>
        <end position="68"/>
    </location>
</feature>
<accession>A0A495QMA5</accession>
<proteinExistence type="predicted"/>
<dbReference type="InterPro" id="IPR045823">
    <property type="entry name" value="TetR_C_32"/>
</dbReference>
<feature type="compositionally biased region" description="Polar residues" evidence="3">
    <location>
        <begin position="1"/>
        <end position="11"/>
    </location>
</feature>
<dbReference type="InterPro" id="IPR023772">
    <property type="entry name" value="DNA-bd_HTH_TetR-type_CS"/>
</dbReference>
<dbReference type="AlphaFoldDB" id="A0A495QMA5"/>
<name>A0A495QMA5_9ACTN</name>
<comment type="caution">
    <text evidence="5">The sequence shown here is derived from an EMBL/GenBank/DDBJ whole genome shotgun (WGS) entry which is preliminary data.</text>
</comment>
<gene>
    <name evidence="5" type="ORF">BZB76_4375</name>
</gene>
<dbReference type="InterPro" id="IPR009057">
    <property type="entry name" value="Homeodomain-like_sf"/>
</dbReference>
<dbReference type="PRINTS" id="PR00455">
    <property type="entry name" value="HTHTETR"/>
</dbReference>
<feature type="region of interest" description="Disordered" evidence="3">
    <location>
        <begin position="1"/>
        <end position="28"/>
    </location>
</feature>
<organism evidence="5 6">
    <name type="scientific">Actinomadura pelletieri DSM 43383</name>
    <dbReference type="NCBI Taxonomy" id="1120940"/>
    <lineage>
        <taxon>Bacteria</taxon>
        <taxon>Bacillati</taxon>
        <taxon>Actinomycetota</taxon>
        <taxon>Actinomycetes</taxon>
        <taxon>Streptosporangiales</taxon>
        <taxon>Thermomonosporaceae</taxon>
        <taxon>Actinomadura</taxon>
    </lineage>
</organism>
<dbReference type="GO" id="GO:0000976">
    <property type="term" value="F:transcription cis-regulatory region binding"/>
    <property type="evidence" value="ECO:0007669"/>
    <property type="project" value="TreeGrafter"/>
</dbReference>
<reference evidence="5 6" key="1">
    <citation type="submission" date="2018-10" db="EMBL/GenBank/DDBJ databases">
        <title>Genomic Encyclopedia of Archaeal and Bacterial Type Strains, Phase II (KMG-II): from individual species to whole genera.</title>
        <authorList>
            <person name="Goeker M."/>
        </authorList>
    </citation>
    <scope>NUCLEOTIDE SEQUENCE [LARGE SCALE GENOMIC DNA]</scope>
    <source>
        <strain evidence="5 6">DSM 43383</strain>
    </source>
</reference>
<evidence type="ECO:0000256" key="2">
    <source>
        <dbReference type="PROSITE-ProRule" id="PRU00335"/>
    </source>
</evidence>
<dbReference type="Proteomes" id="UP000274601">
    <property type="component" value="Unassembled WGS sequence"/>
</dbReference>
<dbReference type="PROSITE" id="PS01081">
    <property type="entry name" value="HTH_TETR_1"/>
    <property type="match status" value="1"/>
</dbReference>
<dbReference type="EMBL" id="RBWU01000004">
    <property type="protein sequence ID" value="RKS73673.1"/>
    <property type="molecule type" value="Genomic_DNA"/>
</dbReference>
<keyword evidence="6" id="KW-1185">Reference proteome</keyword>
<evidence type="ECO:0000313" key="5">
    <source>
        <dbReference type="EMBL" id="RKS73673.1"/>
    </source>
</evidence>
<dbReference type="Pfam" id="PF19344">
    <property type="entry name" value="TetR_C_32"/>
    <property type="match status" value="1"/>
</dbReference>
<evidence type="ECO:0000256" key="1">
    <source>
        <dbReference type="ARBA" id="ARBA00023125"/>
    </source>
</evidence>
<feature type="domain" description="HTH tetR-type" evidence="4">
    <location>
        <begin position="27"/>
        <end position="86"/>
    </location>
</feature>
<dbReference type="InterPro" id="IPR001647">
    <property type="entry name" value="HTH_TetR"/>
</dbReference>
<feature type="region of interest" description="Disordered" evidence="3">
    <location>
        <begin position="211"/>
        <end position="250"/>
    </location>
</feature>
<dbReference type="Gene3D" id="1.10.357.10">
    <property type="entry name" value="Tetracycline Repressor, domain 2"/>
    <property type="match status" value="1"/>
</dbReference>
<evidence type="ECO:0000256" key="3">
    <source>
        <dbReference type="SAM" id="MobiDB-lite"/>
    </source>
</evidence>
<dbReference type="PANTHER" id="PTHR30055:SF227">
    <property type="entry name" value="TRANSCRIPTIONAL REGULATORY PROTEIN (PROBABLY TETR-FAMILY)-RELATED"/>
    <property type="match status" value="1"/>
</dbReference>
<dbReference type="SUPFAM" id="SSF48498">
    <property type="entry name" value="Tetracyclin repressor-like, C-terminal domain"/>
    <property type="match status" value="1"/>
</dbReference>